<comment type="caution">
    <text evidence="3">The sequence shown here is derived from an EMBL/GenBank/DDBJ whole genome shotgun (WGS) entry which is preliminary data.</text>
</comment>
<dbReference type="GO" id="GO:0006508">
    <property type="term" value="P:proteolysis"/>
    <property type="evidence" value="ECO:0007669"/>
    <property type="project" value="InterPro"/>
</dbReference>
<dbReference type="GO" id="GO:0016810">
    <property type="term" value="F:hydrolase activity, acting on carbon-nitrogen (but not peptide) bonds"/>
    <property type="evidence" value="ECO:0007669"/>
    <property type="project" value="InterPro"/>
</dbReference>
<dbReference type="EMBL" id="WXYO01000007">
    <property type="protein sequence ID" value="NAS13643.1"/>
    <property type="molecule type" value="Genomic_DNA"/>
</dbReference>
<dbReference type="InterPro" id="IPR006680">
    <property type="entry name" value="Amidohydro-rel"/>
</dbReference>
<dbReference type="AlphaFoldDB" id="A0A6L9EG53"/>
<dbReference type="GO" id="GO:0008236">
    <property type="term" value="F:serine-type peptidase activity"/>
    <property type="evidence" value="ECO:0007669"/>
    <property type="project" value="InterPro"/>
</dbReference>
<protein>
    <submittedName>
        <fullName evidence="3">Amidohydrolase family protein</fullName>
    </submittedName>
</protein>
<feature type="domain" description="Tail specific protease" evidence="2">
    <location>
        <begin position="819"/>
        <end position="1081"/>
    </location>
</feature>
<sequence length="1105" mass="123773">MPDQQIHAHFDLKYALEGRIVTLDENSTVIDRGRLFIDKGNIVDIRPVGGGFPEGFGSKDVIKSGGTIFPGLIELHNHLPYNILPYWVADRQYTNHEQWKRVKGYKVNVTGPMQTLGKTPGFPEAIVRYVECKSLIGGVTTSQGITLANSSLTKRIFHGITRNVEETNEAVLPEALTRIADVRPGQADAFSNSLSTVKTRLLHLSEGIDNKARSFFTNLRKQDGSWAITDKLNGIHCTGLHSEDFAVYGAQGGTMTWSPMSNLVLYGATADIQAAKDNNILIALGSDWSPSGSKNLLEELKVAYLVSKNHADMPLFSNEELVRMATSNPARILGWENALGSLSVGMKADLIVVSGYKGDAYEKLIEATERSLVAVFVNGVVRCGQNRILRKFNFDTVDIEKFQINSSKRYLYLKESNTDTGLSNITLNEAKTRISSGLLNIQQLALDLETAHGDGLLSASANPFDMDWYLVPDFHSDLDGHDHDDAHLEWGASVPFSEVAEPIPIDLLTVLEDDEHFHRMAQHPVPDYIRKELPAFYDRPALSLDQSMYSDEDGRWDNFAELMPLETFLKSASNLSVEDKLLILQQARAILEEAYVHRVLKKSMYAIHPIDRISLMIRDIRYRTSTDEDDKNFHKELLDIFSSLRDLHTRYILPHPYKNRFAFLPFLIERYYATPEDEDAVYIITTVFKGVEKDFPELKAGLEVLYWNNIPIKRAIELNSENQSGSNEEARIARGLDTLTVRSLGTTTPPDASRIRLSCYDHEIGEPVDLEFEWLVSYYPPYFDSSVEELSATLVAHGFDYDTLSVNQMKANLYSGVSGKKRRKKSGKWVRPTNYPKAMKGRIIDGKNANSTVGYIRIYSFAVPGALEFLQDFEEVFSELENRGIKGLILDIRGNGGGLITASEMLLARLVGKEVEFQKAQFINSELTLKLCENYGVDSPIIDLSNWTRSISLSKRTGDYYSNGYPITKVADKSKIERLCNLPMALITDALCYSAADMFAAGFQDHKLGKVIGIDGNTGAGGANVWSHETLRRLTARAGLDQLGLKPLPKGANFNFAVRRILRKNNEPIEDLGILPDVVHKITREDLLKGNPDLIRRTMEVLFES</sequence>
<accession>A0A6L9EG53</accession>
<dbReference type="SUPFAM" id="SSF52096">
    <property type="entry name" value="ClpP/crotonase"/>
    <property type="match status" value="1"/>
</dbReference>
<dbReference type="Proteomes" id="UP000475249">
    <property type="component" value="Unassembled WGS sequence"/>
</dbReference>
<dbReference type="InterPro" id="IPR050287">
    <property type="entry name" value="MTA/SAH_deaminase"/>
</dbReference>
<keyword evidence="4" id="KW-1185">Reference proteome</keyword>
<dbReference type="Pfam" id="PF01979">
    <property type="entry name" value="Amidohydro_1"/>
    <property type="match status" value="1"/>
</dbReference>
<evidence type="ECO:0000256" key="1">
    <source>
        <dbReference type="ARBA" id="ARBA00022801"/>
    </source>
</evidence>
<evidence type="ECO:0000313" key="4">
    <source>
        <dbReference type="Proteomes" id="UP000475249"/>
    </source>
</evidence>
<dbReference type="SMART" id="SM00245">
    <property type="entry name" value="TSPc"/>
    <property type="match status" value="1"/>
</dbReference>
<dbReference type="InterPro" id="IPR005151">
    <property type="entry name" value="Tail-specific_protease"/>
</dbReference>
<dbReference type="CDD" id="cd06567">
    <property type="entry name" value="Peptidase_S41"/>
    <property type="match status" value="1"/>
</dbReference>
<dbReference type="InterPro" id="IPR032466">
    <property type="entry name" value="Metal_Hydrolase"/>
</dbReference>
<dbReference type="SUPFAM" id="SSF51556">
    <property type="entry name" value="Metallo-dependent hydrolases"/>
    <property type="match status" value="1"/>
</dbReference>
<dbReference type="Gene3D" id="3.20.20.140">
    <property type="entry name" value="Metal-dependent hydrolases"/>
    <property type="match status" value="1"/>
</dbReference>
<dbReference type="InterPro" id="IPR029045">
    <property type="entry name" value="ClpP/crotonase-like_dom_sf"/>
</dbReference>
<dbReference type="Gene3D" id="3.90.226.10">
    <property type="entry name" value="2-enoyl-CoA Hydratase, Chain A, domain 1"/>
    <property type="match status" value="1"/>
</dbReference>
<gene>
    <name evidence="3" type="ORF">GTQ38_16640</name>
</gene>
<name>A0A6L9EG53_9FLAO</name>
<proteinExistence type="predicted"/>
<reference evidence="3 4" key="1">
    <citation type="submission" date="2020-01" db="EMBL/GenBank/DDBJ databases">
        <title>Bacteria diversity of Porities sp.</title>
        <authorList>
            <person name="Wang G."/>
        </authorList>
    </citation>
    <scope>NUCLEOTIDE SEQUENCE [LARGE SCALE GENOMIC DNA]</scope>
    <source>
        <strain evidence="3 4">R33</strain>
    </source>
</reference>
<dbReference type="SUPFAM" id="SSF51338">
    <property type="entry name" value="Composite domain of metallo-dependent hydrolases"/>
    <property type="match status" value="1"/>
</dbReference>
<dbReference type="Pfam" id="PF03572">
    <property type="entry name" value="Peptidase_S41"/>
    <property type="match status" value="1"/>
</dbReference>
<dbReference type="PANTHER" id="PTHR43794:SF11">
    <property type="entry name" value="AMIDOHYDROLASE-RELATED DOMAIN-CONTAINING PROTEIN"/>
    <property type="match status" value="1"/>
</dbReference>
<organism evidence="3 4">
    <name type="scientific">Poritiphilus flavus</name>
    <dbReference type="NCBI Taxonomy" id="2697053"/>
    <lineage>
        <taxon>Bacteria</taxon>
        <taxon>Pseudomonadati</taxon>
        <taxon>Bacteroidota</taxon>
        <taxon>Flavobacteriia</taxon>
        <taxon>Flavobacteriales</taxon>
        <taxon>Flavobacteriaceae</taxon>
        <taxon>Poritiphilus</taxon>
    </lineage>
</organism>
<dbReference type="RefSeq" id="WP_161436672.1">
    <property type="nucleotide sequence ID" value="NZ_WXYO01000007.1"/>
</dbReference>
<evidence type="ECO:0000259" key="2">
    <source>
        <dbReference type="SMART" id="SM00245"/>
    </source>
</evidence>
<keyword evidence="1 3" id="KW-0378">Hydrolase</keyword>
<dbReference type="InterPro" id="IPR011059">
    <property type="entry name" value="Metal-dep_hydrolase_composite"/>
</dbReference>
<evidence type="ECO:0000313" key="3">
    <source>
        <dbReference type="EMBL" id="NAS13643.1"/>
    </source>
</evidence>
<dbReference type="PANTHER" id="PTHR43794">
    <property type="entry name" value="AMINOHYDROLASE SSNA-RELATED"/>
    <property type="match status" value="1"/>
</dbReference>